<dbReference type="InterPro" id="IPR010994">
    <property type="entry name" value="RuvA_2-like"/>
</dbReference>
<dbReference type="EMBL" id="QVFV01000002">
    <property type="protein sequence ID" value="RZM79247.1"/>
    <property type="molecule type" value="Genomic_DNA"/>
</dbReference>
<organism evidence="1 2">
    <name type="scientific">Leptolyngbya iicbica LK</name>
    <dbReference type="NCBI Taxonomy" id="2294035"/>
    <lineage>
        <taxon>Bacteria</taxon>
        <taxon>Bacillati</taxon>
        <taxon>Cyanobacteriota</taxon>
        <taxon>Cyanophyceae</taxon>
        <taxon>Leptolyngbyales</taxon>
        <taxon>Leptolyngbyaceae</taxon>
        <taxon>Leptolyngbya group</taxon>
        <taxon>Leptolyngbya</taxon>
        <taxon>Leptolyngbya iicbica</taxon>
    </lineage>
</organism>
<dbReference type="AlphaFoldDB" id="A0A4Q7E8U9"/>
<accession>A0A4Q7E8U9</accession>
<dbReference type="SUPFAM" id="SSF81585">
    <property type="entry name" value="PsbU/PolX domain-like"/>
    <property type="match status" value="1"/>
</dbReference>
<dbReference type="Proteomes" id="UP000292459">
    <property type="component" value="Unassembled WGS sequence"/>
</dbReference>
<proteinExistence type="predicted"/>
<protein>
    <submittedName>
        <fullName evidence="1">ComEA family DNA-binding protein</fullName>
    </submittedName>
</protein>
<evidence type="ECO:0000313" key="1">
    <source>
        <dbReference type="EMBL" id="RZM79247.1"/>
    </source>
</evidence>
<dbReference type="RefSeq" id="WP_044151318.1">
    <property type="nucleotide sequence ID" value="NZ_QVFV01000002.1"/>
</dbReference>
<name>A0A4Q7E8U9_9CYAN</name>
<dbReference type="SUPFAM" id="SSF47781">
    <property type="entry name" value="RuvA domain 2-like"/>
    <property type="match status" value="1"/>
</dbReference>
<sequence length="186" mass="20752">MSRFSPSSQSPRQRLKRWANQFHPLKAKLQRDPMLRLETVTDLAIAADLGVRIDANQATVDDWLRLPGLSIHQARTLVTLSHSGVVFYSVDDVAAALGLAASQLAALEPILQFCYYDAASPIATLPPSLNQATIAQLLALPGMSSPMAERILNERQRSPFTNWSDVHHRLRLTAAQTSQWMHYLRI</sequence>
<dbReference type="Gene3D" id="1.10.150.320">
    <property type="entry name" value="Photosystem II 12 kDa extrinsic protein"/>
    <property type="match status" value="1"/>
</dbReference>
<dbReference type="OrthoDB" id="510410at2"/>
<evidence type="ECO:0000313" key="2">
    <source>
        <dbReference type="Proteomes" id="UP000292459"/>
    </source>
</evidence>
<keyword evidence="1" id="KW-0238">DNA-binding</keyword>
<comment type="caution">
    <text evidence="1">The sequence shown here is derived from an EMBL/GenBank/DDBJ whole genome shotgun (WGS) entry which is preliminary data.</text>
</comment>
<gene>
    <name evidence="1" type="ORF">DYY88_10880</name>
</gene>
<reference evidence="1 2" key="1">
    <citation type="submission" date="2018-11" db="EMBL/GenBank/DDBJ databases">
        <title>Whole genome sequencing of an environmental sample.</title>
        <authorList>
            <person name="Sarangi A.N."/>
            <person name="Singh D."/>
            <person name="Tripathy S."/>
        </authorList>
    </citation>
    <scope>NUCLEOTIDE SEQUENCE [LARGE SCALE GENOMIC DNA]</scope>
    <source>
        <strain evidence="1 2">Lakshadweep</strain>
    </source>
</reference>
<dbReference type="GO" id="GO:0003677">
    <property type="term" value="F:DNA binding"/>
    <property type="evidence" value="ECO:0007669"/>
    <property type="project" value="UniProtKB-KW"/>
</dbReference>
<keyword evidence="2" id="KW-1185">Reference proteome</keyword>